<protein>
    <submittedName>
        <fullName evidence="4">Glycosyl transferase family 1</fullName>
    </submittedName>
</protein>
<feature type="domain" description="Glycosyltransferase subfamily 4-like N-terminal" evidence="3">
    <location>
        <begin position="70"/>
        <end position="165"/>
    </location>
</feature>
<evidence type="ECO:0000259" key="3">
    <source>
        <dbReference type="Pfam" id="PF13439"/>
    </source>
</evidence>
<dbReference type="Gene3D" id="3.40.50.2000">
    <property type="entry name" value="Glycogen Phosphorylase B"/>
    <property type="match status" value="2"/>
</dbReference>
<dbReference type="InterPro" id="IPR028098">
    <property type="entry name" value="Glyco_trans_4-like_N"/>
</dbReference>
<accession>A0A919PJM1</accession>
<reference evidence="4" key="1">
    <citation type="submission" date="2021-01" db="EMBL/GenBank/DDBJ databases">
        <title>Whole genome shotgun sequence of Dactylosporangium siamense NBRC 106093.</title>
        <authorList>
            <person name="Komaki H."/>
            <person name="Tamura T."/>
        </authorList>
    </citation>
    <scope>NUCLEOTIDE SEQUENCE</scope>
    <source>
        <strain evidence="4">NBRC 106093</strain>
    </source>
</reference>
<proteinExistence type="predicted"/>
<evidence type="ECO:0000256" key="1">
    <source>
        <dbReference type="ARBA" id="ARBA00022676"/>
    </source>
</evidence>
<dbReference type="PANTHER" id="PTHR46401">
    <property type="entry name" value="GLYCOSYLTRANSFERASE WBBK-RELATED"/>
    <property type="match status" value="1"/>
</dbReference>
<dbReference type="RefSeq" id="WP_203845256.1">
    <property type="nucleotide sequence ID" value="NZ_BAAAVW010000004.1"/>
</dbReference>
<evidence type="ECO:0000256" key="2">
    <source>
        <dbReference type="ARBA" id="ARBA00022679"/>
    </source>
</evidence>
<dbReference type="GO" id="GO:0016757">
    <property type="term" value="F:glycosyltransferase activity"/>
    <property type="evidence" value="ECO:0007669"/>
    <property type="project" value="UniProtKB-KW"/>
</dbReference>
<evidence type="ECO:0000313" key="5">
    <source>
        <dbReference type="Proteomes" id="UP000660611"/>
    </source>
</evidence>
<dbReference type="GO" id="GO:0009103">
    <property type="term" value="P:lipopolysaccharide biosynthetic process"/>
    <property type="evidence" value="ECO:0007669"/>
    <property type="project" value="TreeGrafter"/>
</dbReference>
<organism evidence="4 5">
    <name type="scientific">Dactylosporangium siamense</name>
    <dbReference type="NCBI Taxonomy" id="685454"/>
    <lineage>
        <taxon>Bacteria</taxon>
        <taxon>Bacillati</taxon>
        <taxon>Actinomycetota</taxon>
        <taxon>Actinomycetes</taxon>
        <taxon>Micromonosporales</taxon>
        <taxon>Micromonosporaceae</taxon>
        <taxon>Dactylosporangium</taxon>
    </lineage>
</organism>
<dbReference type="SUPFAM" id="SSF53756">
    <property type="entry name" value="UDP-Glycosyltransferase/glycogen phosphorylase"/>
    <property type="match status" value="1"/>
</dbReference>
<dbReference type="PANTHER" id="PTHR46401:SF2">
    <property type="entry name" value="GLYCOSYLTRANSFERASE WBBK-RELATED"/>
    <property type="match status" value="1"/>
</dbReference>
<comment type="caution">
    <text evidence="4">The sequence shown here is derived from an EMBL/GenBank/DDBJ whole genome shotgun (WGS) entry which is preliminary data.</text>
</comment>
<keyword evidence="5" id="KW-1185">Reference proteome</keyword>
<keyword evidence="1" id="KW-0328">Glycosyltransferase</keyword>
<sequence length="375" mass="39771">MNTSFGLLSTYPPTQCGVAAFAGALSTALSAAAGVDRVGVVRVVDSPTFTDRPEVIAHLQANAAGSAEVAAAALDRHDVVIVNHEYGIFDGNDGDGVLDLLHRLRSPSIIVLHTVLRRPTPHQQWVLETVASLAGAVVITTESARTRLHETYTVDPGKVHVIPHGALVQPAIRTISSSGEPMVLTWGLLGPGKGVEWAIAGMREVRHLSPRPRYVISGQTHPKVLAEEGESYRLGLYKKVRAFGVADLVRFERSYADPSALARLVDRADVVVLPYDTTDQVSSGVLHEAVAAGKPVIATKFQHAVELLGTGAGLLVPHRDGAAIGAALKRLLTDPDLVAGMRAEGLRRTAGTDWDTIATRYLALAATLQDATSKA</sequence>
<evidence type="ECO:0000313" key="4">
    <source>
        <dbReference type="EMBL" id="GIG43388.1"/>
    </source>
</evidence>
<dbReference type="Pfam" id="PF13692">
    <property type="entry name" value="Glyco_trans_1_4"/>
    <property type="match status" value="1"/>
</dbReference>
<dbReference type="EMBL" id="BONQ01000024">
    <property type="protein sequence ID" value="GIG43388.1"/>
    <property type="molecule type" value="Genomic_DNA"/>
</dbReference>
<keyword evidence="2 4" id="KW-0808">Transferase</keyword>
<dbReference type="AlphaFoldDB" id="A0A919PJM1"/>
<name>A0A919PJM1_9ACTN</name>
<dbReference type="Proteomes" id="UP000660611">
    <property type="component" value="Unassembled WGS sequence"/>
</dbReference>
<dbReference type="Pfam" id="PF13439">
    <property type="entry name" value="Glyco_transf_4"/>
    <property type="match status" value="1"/>
</dbReference>
<gene>
    <name evidence="4" type="ORF">Dsi01nite_014290</name>
</gene>